<dbReference type="PANTHER" id="PTHR12649:SF11">
    <property type="entry name" value="PEPTIDYL-TRNA HYDROLASE 2, MITOCHONDRIAL"/>
    <property type="match status" value="1"/>
</dbReference>
<keyword evidence="6" id="KW-1185">Reference proteome</keyword>
<dbReference type="PANTHER" id="PTHR12649">
    <property type="entry name" value="PEPTIDYL-TRNA HYDROLASE 2"/>
    <property type="match status" value="1"/>
</dbReference>
<keyword evidence="2 5" id="KW-0378">Hydrolase</keyword>
<dbReference type="InterPro" id="IPR023476">
    <property type="entry name" value="Pep_tRNA_hydro_II_dom_sf"/>
</dbReference>
<organism evidence="5 6">
    <name type="scientific">Candidatus Nanohalococcus occultus</name>
    <dbReference type="NCBI Taxonomy" id="2978047"/>
    <lineage>
        <taxon>Archaea</taxon>
        <taxon>Candidatus Nanohalarchaeota</taxon>
        <taxon>Candidatus Nanohalarchaeota incertae sedis</taxon>
        <taxon>Candidatus Nanohalococcus</taxon>
    </lineage>
</organism>
<evidence type="ECO:0000256" key="1">
    <source>
        <dbReference type="ARBA" id="ARBA00013260"/>
    </source>
</evidence>
<gene>
    <name evidence="5" type="primary">pth2</name>
    <name evidence="5" type="ORF">SVXNc_0231</name>
</gene>
<comment type="similarity">
    <text evidence="3">Belongs to the PTH2 family.</text>
</comment>
<evidence type="ECO:0000256" key="4">
    <source>
        <dbReference type="ARBA" id="ARBA00048707"/>
    </source>
</evidence>
<evidence type="ECO:0000313" key="6">
    <source>
        <dbReference type="Proteomes" id="UP001218034"/>
    </source>
</evidence>
<dbReference type="NCBIfam" id="TIGR00283">
    <property type="entry name" value="arch_pth2"/>
    <property type="match status" value="1"/>
</dbReference>
<dbReference type="EC" id="3.1.1.29" evidence="1"/>
<name>A0ABY8CDG4_9ARCH</name>
<evidence type="ECO:0000256" key="2">
    <source>
        <dbReference type="ARBA" id="ARBA00022801"/>
    </source>
</evidence>
<sequence length="113" mass="12079">MTAYKQAIVLREDIEMSTGKMIAQACHASLKAYKRTDSSISEAWESAGAKKIALKSDDLESLERKAKQNNISAAAVRDAGMTEVPPNTLTAVGIGPAEEAKIDTVTGELELIN</sequence>
<dbReference type="Gene3D" id="3.40.1490.10">
    <property type="entry name" value="Bit1"/>
    <property type="match status" value="1"/>
</dbReference>
<dbReference type="RefSeq" id="WP_347722130.1">
    <property type="nucleotide sequence ID" value="NZ_CP104395.1"/>
</dbReference>
<dbReference type="InterPro" id="IPR002833">
    <property type="entry name" value="PTH2"/>
</dbReference>
<dbReference type="EMBL" id="CP104395">
    <property type="protein sequence ID" value="WEL19259.1"/>
    <property type="molecule type" value="Genomic_DNA"/>
</dbReference>
<proteinExistence type="inferred from homology"/>
<dbReference type="Proteomes" id="UP001218034">
    <property type="component" value="Chromosome"/>
</dbReference>
<dbReference type="NCBIfam" id="NF003314">
    <property type="entry name" value="PRK04322.1"/>
    <property type="match status" value="1"/>
</dbReference>
<dbReference type="SUPFAM" id="SSF102462">
    <property type="entry name" value="Peptidyl-tRNA hydrolase II"/>
    <property type="match status" value="1"/>
</dbReference>
<accession>A0ABY8CDG4</accession>
<protein>
    <recommendedName>
        <fullName evidence="1">peptidyl-tRNA hydrolase</fullName>
        <ecNumber evidence="1">3.1.1.29</ecNumber>
    </recommendedName>
</protein>
<dbReference type="GO" id="GO:0004045">
    <property type="term" value="F:peptidyl-tRNA hydrolase activity"/>
    <property type="evidence" value="ECO:0007669"/>
    <property type="project" value="UniProtKB-EC"/>
</dbReference>
<comment type="catalytic activity">
    <reaction evidence="4">
        <text>an N-acyl-L-alpha-aminoacyl-tRNA + H2O = an N-acyl-L-amino acid + a tRNA + H(+)</text>
        <dbReference type="Rhea" id="RHEA:54448"/>
        <dbReference type="Rhea" id="RHEA-COMP:10123"/>
        <dbReference type="Rhea" id="RHEA-COMP:13883"/>
        <dbReference type="ChEBI" id="CHEBI:15377"/>
        <dbReference type="ChEBI" id="CHEBI:15378"/>
        <dbReference type="ChEBI" id="CHEBI:59874"/>
        <dbReference type="ChEBI" id="CHEBI:78442"/>
        <dbReference type="ChEBI" id="CHEBI:138191"/>
        <dbReference type="EC" id="3.1.1.29"/>
    </reaction>
</comment>
<evidence type="ECO:0000313" key="5">
    <source>
        <dbReference type="EMBL" id="WEL19259.1"/>
    </source>
</evidence>
<evidence type="ECO:0000256" key="3">
    <source>
        <dbReference type="ARBA" id="ARBA00038050"/>
    </source>
</evidence>
<dbReference type="Pfam" id="PF01981">
    <property type="entry name" value="PTH2"/>
    <property type="match status" value="1"/>
</dbReference>
<reference evidence="5 6" key="1">
    <citation type="submission" date="2022-09" db="EMBL/GenBank/DDBJ databases">
        <title>Xylan utilization by haloarchaea-nanohaloarchaea associations.</title>
        <authorList>
            <person name="Yakimov M."/>
        </authorList>
    </citation>
    <scope>NUCLEOTIDE SEQUENCE [LARGE SCALE GENOMIC DNA]</scope>
    <source>
        <strain evidence="5 6">SVXNc</strain>
    </source>
</reference>
<dbReference type="GeneID" id="90589666"/>